<comment type="caution">
    <text evidence="3">The sequence shown here is derived from an EMBL/GenBank/DDBJ whole genome shotgun (WGS) entry which is preliminary data.</text>
</comment>
<protein>
    <recommendedName>
        <fullName evidence="2">Peptide deformylase</fullName>
        <shortName evidence="2">PDF</shortName>
        <ecNumber evidence="2">3.5.1.88</ecNumber>
    </recommendedName>
    <alternativeName>
        <fullName evidence="2">Polypeptide deformylase</fullName>
    </alternativeName>
</protein>
<dbReference type="AlphaFoldDB" id="A0A5C5ZUZ3"/>
<dbReference type="EMBL" id="SJPQ01000001">
    <property type="protein sequence ID" value="TWT90925.1"/>
    <property type="molecule type" value="Genomic_DNA"/>
</dbReference>
<accession>A0A5C5ZUZ3</accession>
<evidence type="ECO:0000256" key="1">
    <source>
        <dbReference type="ARBA" id="ARBA00010759"/>
    </source>
</evidence>
<dbReference type="EC" id="3.5.1.88" evidence="2"/>
<dbReference type="NCBIfam" id="TIGR00079">
    <property type="entry name" value="pept_deformyl"/>
    <property type="match status" value="1"/>
</dbReference>
<dbReference type="InterPro" id="IPR023635">
    <property type="entry name" value="Peptide_deformylase"/>
</dbReference>
<dbReference type="HAMAP" id="MF_00163">
    <property type="entry name" value="Pep_deformylase"/>
    <property type="match status" value="1"/>
</dbReference>
<keyword evidence="2 3" id="KW-0378">Hydrolase</keyword>
<comment type="similarity">
    <text evidence="1 2">Belongs to the polypeptide deformylase family.</text>
</comment>
<comment type="function">
    <text evidence="2">Removes the formyl group from the N-terminal Met of newly synthesized proteins. Requires at least a dipeptide for an efficient rate of reaction. N-terminal L-methionine is a prerequisite for activity but the enzyme has broad specificity at other positions.</text>
</comment>
<dbReference type="PRINTS" id="PR01576">
    <property type="entry name" value="PDEFORMYLASE"/>
</dbReference>
<dbReference type="CDD" id="cd00487">
    <property type="entry name" value="Pep_deformylase"/>
    <property type="match status" value="1"/>
</dbReference>
<keyword evidence="2" id="KW-0408">Iron</keyword>
<dbReference type="NCBIfam" id="NF001159">
    <property type="entry name" value="PRK00150.1-3"/>
    <property type="match status" value="1"/>
</dbReference>
<keyword evidence="4" id="KW-1185">Reference proteome</keyword>
<feature type="binding site" evidence="2">
    <location>
        <position position="135"/>
    </location>
    <ligand>
        <name>Fe cation</name>
        <dbReference type="ChEBI" id="CHEBI:24875"/>
    </ligand>
</feature>
<dbReference type="Proteomes" id="UP000315440">
    <property type="component" value="Unassembled WGS sequence"/>
</dbReference>
<gene>
    <name evidence="2 3" type="primary">def</name>
    <name evidence="3" type="ORF">Mal64_13240</name>
</gene>
<reference evidence="3 4" key="1">
    <citation type="submission" date="2019-02" db="EMBL/GenBank/DDBJ databases">
        <title>Deep-cultivation of Planctomycetes and their phenomic and genomic characterization uncovers novel biology.</title>
        <authorList>
            <person name="Wiegand S."/>
            <person name="Jogler M."/>
            <person name="Boedeker C."/>
            <person name="Pinto D."/>
            <person name="Vollmers J."/>
            <person name="Rivas-Marin E."/>
            <person name="Kohn T."/>
            <person name="Peeters S.H."/>
            <person name="Heuer A."/>
            <person name="Rast P."/>
            <person name="Oberbeckmann S."/>
            <person name="Bunk B."/>
            <person name="Jeske O."/>
            <person name="Meyerdierks A."/>
            <person name="Storesund J.E."/>
            <person name="Kallscheuer N."/>
            <person name="Luecker S."/>
            <person name="Lage O.M."/>
            <person name="Pohl T."/>
            <person name="Merkel B.J."/>
            <person name="Hornburger P."/>
            <person name="Mueller R.-W."/>
            <person name="Bruemmer F."/>
            <person name="Labrenz M."/>
            <person name="Spormann A.M."/>
            <person name="Op Den Camp H."/>
            <person name="Overmann J."/>
            <person name="Amann R."/>
            <person name="Jetten M.S.M."/>
            <person name="Mascher T."/>
            <person name="Medema M.H."/>
            <person name="Devos D.P."/>
            <person name="Kaster A.-K."/>
            <person name="Ovreas L."/>
            <person name="Rohde M."/>
            <person name="Galperin M.Y."/>
            <person name="Jogler C."/>
        </authorList>
    </citation>
    <scope>NUCLEOTIDE SEQUENCE [LARGE SCALE GENOMIC DNA]</scope>
    <source>
        <strain evidence="3 4">Mal64</strain>
    </source>
</reference>
<proteinExistence type="inferred from homology"/>
<keyword evidence="2" id="KW-0648">Protein biosynthesis</keyword>
<feature type="binding site" evidence="2">
    <location>
        <position position="139"/>
    </location>
    <ligand>
        <name>Fe cation</name>
        <dbReference type="ChEBI" id="CHEBI:24875"/>
    </ligand>
</feature>
<dbReference type="SUPFAM" id="SSF56420">
    <property type="entry name" value="Peptide deformylase"/>
    <property type="match status" value="1"/>
</dbReference>
<keyword evidence="2" id="KW-0479">Metal-binding</keyword>
<organism evidence="3 4">
    <name type="scientific">Pseudobythopirellula maris</name>
    <dbReference type="NCBI Taxonomy" id="2527991"/>
    <lineage>
        <taxon>Bacteria</taxon>
        <taxon>Pseudomonadati</taxon>
        <taxon>Planctomycetota</taxon>
        <taxon>Planctomycetia</taxon>
        <taxon>Pirellulales</taxon>
        <taxon>Lacipirellulaceae</taxon>
        <taxon>Pseudobythopirellula</taxon>
    </lineage>
</organism>
<feature type="active site" evidence="2">
    <location>
        <position position="136"/>
    </location>
</feature>
<dbReference type="PANTHER" id="PTHR10458:SF22">
    <property type="entry name" value="PEPTIDE DEFORMYLASE"/>
    <property type="match status" value="1"/>
</dbReference>
<feature type="binding site" evidence="2">
    <location>
        <position position="93"/>
    </location>
    <ligand>
        <name>Fe cation</name>
        <dbReference type="ChEBI" id="CHEBI:24875"/>
    </ligand>
</feature>
<dbReference type="InterPro" id="IPR036821">
    <property type="entry name" value="Peptide_deformylase_sf"/>
</dbReference>
<dbReference type="Pfam" id="PF01327">
    <property type="entry name" value="Pep_deformylase"/>
    <property type="match status" value="1"/>
</dbReference>
<dbReference type="RefSeq" id="WP_146398233.1">
    <property type="nucleotide sequence ID" value="NZ_SJPQ01000001.1"/>
</dbReference>
<sequence>MSLEVIHYPHPTLRHKSKPLARVDAQLKMWVEEMFDLMYEHEGIGLAANQVDLPYRLFVMNVEGDPDRPELERVFINPVISQGKGQSAMDEGCLSLPGVRAPVTRNAQIRVQAYDLQGNEIDEQLTGMEARVVLHETDHLDGVLFTDKLQQAELAEVRDLLEEFEIAFQSQQESGEAPTDTVVAAKIAELEAARV</sequence>
<evidence type="ECO:0000256" key="2">
    <source>
        <dbReference type="HAMAP-Rule" id="MF_00163"/>
    </source>
</evidence>
<dbReference type="PIRSF" id="PIRSF004749">
    <property type="entry name" value="Pep_def"/>
    <property type="match status" value="1"/>
</dbReference>
<dbReference type="GO" id="GO:0042586">
    <property type="term" value="F:peptide deformylase activity"/>
    <property type="evidence" value="ECO:0007669"/>
    <property type="project" value="UniProtKB-UniRule"/>
</dbReference>
<dbReference type="GO" id="GO:0046872">
    <property type="term" value="F:metal ion binding"/>
    <property type="evidence" value="ECO:0007669"/>
    <property type="project" value="UniProtKB-KW"/>
</dbReference>
<dbReference type="PANTHER" id="PTHR10458">
    <property type="entry name" value="PEPTIDE DEFORMYLASE"/>
    <property type="match status" value="1"/>
</dbReference>
<dbReference type="GO" id="GO:0006412">
    <property type="term" value="P:translation"/>
    <property type="evidence" value="ECO:0007669"/>
    <property type="project" value="UniProtKB-UniRule"/>
</dbReference>
<comment type="cofactor">
    <cofactor evidence="2">
        <name>Fe(2+)</name>
        <dbReference type="ChEBI" id="CHEBI:29033"/>
    </cofactor>
    <text evidence="2">Binds 1 Fe(2+) ion.</text>
</comment>
<name>A0A5C5ZUZ3_9BACT</name>
<dbReference type="Gene3D" id="3.90.45.10">
    <property type="entry name" value="Peptide deformylase"/>
    <property type="match status" value="1"/>
</dbReference>
<evidence type="ECO:0000313" key="4">
    <source>
        <dbReference type="Proteomes" id="UP000315440"/>
    </source>
</evidence>
<comment type="catalytic activity">
    <reaction evidence="2">
        <text>N-terminal N-formyl-L-methionyl-[peptide] + H2O = N-terminal L-methionyl-[peptide] + formate</text>
        <dbReference type="Rhea" id="RHEA:24420"/>
        <dbReference type="Rhea" id="RHEA-COMP:10639"/>
        <dbReference type="Rhea" id="RHEA-COMP:10640"/>
        <dbReference type="ChEBI" id="CHEBI:15377"/>
        <dbReference type="ChEBI" id="CHEBI:15740"/>
        <dbReference type="ChEBI" id="CHEBI:49298"/>
        <dbReference type="ChEBI" id="CHEBI:64731"/>
        <dbReference type="EC" id="3.5.1.88"/>
    </reaction>
</comment>
<evidence type="ECO:0000313" key="3">
    <source>
        <dbReference type="EMBL" id="TWT90925.1"/>
    </source>
</evidence>
<dbReference type="OrthoDB" id="9784988at2"/>